<reference evidence="7 8" key="2">
    <citation type="submission" date="2018-11" db="EMBL/GenBank/DDBJ databases">
        <authorList>
            <consortium name="Pathogen Informatics"/>
        </authorList>
    </citation>
    <scope>NUCLEOTIDE SEQUENCE [LARGE SCALE GENOMIC DNA]</scope>
    <source>
        <strain evidence="7 8">Egypt</strain>
    </source>
</reference>
<dbReference type="InterPro" id="IPR023578">
    <property type="entry name" value="Ras_GEF_dom_sf"/>
</dbReference>
<dbReference type="Gene3D" id="3.10.20.90">
    <property type="entry name" value="Phosphatidylinositol 3-kinase Catalytic Subunit, Chain A, domain 1"/>
    <property type="match status" value="1"/>
</dbReference>
<dbReference type="SMART" id="SM00147">
    <property type="entry name" value="RasGEF"/>
    <property type="match status" value="1"/>
</dbReference>
<proteinExistence type="predicted"/>
<gene>
    <name evidence="7" type="ORF">ECPE_LOCUS4246</name>
</gene>
<name>A0A183ABB1_9TREM</name>
<dbReference type="Proteomes" id="UP000272942">
    <property type="component" value="Unassembled WGS sequence"/>
</dbReference>
<accession>A0A183ABB1</accession>
<dbReference type="PANTHER" id="PTHR23113:SF327">
    <property type="entry name" value="EXCHANGE PROTEIN DIRECTLY ACTIVATED BY CAMP, ISOFORM E"/>
    <property type="match status" value="1"/>
</dbReference>
<dbReference type="GO" id="GO:0005085">
    <property type="term" value="F:guanyl-nucleotide exchange factor activity"/>
    <property type="evidence" value="ECO:0007669"/>
    <property type="project" value="UniProtKB-KW"/>
</dbReference>
<dbReference type="InterPro" id="IPR008937">
    <property type="entry name" value="Ras-like_GEF"/>
</dbReference>
<dbReference type="CDD" id="cd00038">
    <property type="entry name" value="CAP_ED"/>
    <property type="match status" value="1"/>
</dbReference>
<dbReference type="EMBL" id="UZAN01041118">
    <property type="protein sequence ID" value="VDP72029.1"/>
    <property type="molecule type" value="Genomic_DNA"/>
</dbReference>
<dbReference type="SUPFAM" id="SSF48366">
    <property type="entry name" value="Ras GEF"/>
    <property type="match status" value="1"/>
</dbReference>
<dbReference type="PROSITE" id="PS50009">
    <property type="entry name" value="RASGEF_CAT"/>
    <property type="match status" value="1"/>
</dbReference>
<dbReference type="SUPFAM" id="SSF54236">
    <property type="entry name" value="Ubiquitin-like"/>
    <property type="match status" value="1"/>
</dbReference>
<dbReference type="Gene3D" id="1.20.870.10">
    <property type="entry name" value="Son of sevenless (SoS) protein Chain: S domain 1"/>
    <property type="match status" value="1"/>
</dbReference>
<dbReference type="SMART" id="SM00100">
    <property type="entry name" value="cNMP"/>
    <property type="match status" value="1"/>
</dbReference>
<dbReference type="InterPro" id="IPR001895">
    <property type="entry name" value="RASGEF_cat_dom"/>
</dbReference>
<evidence type="ECO:0000313" key="9">
    <source>
        <dbReference type="WBParaSite" id="ECPE_0000425401-mRNA-1"/>
    </source>
</evidence>
<dbReference type="GO" id="GO:0005886">
    <property type="term" value="C:plasma membrane"/>
    <property type="evidence" value="ECO:0007669"/>
    <property type="project" value="TreeGrafter"/>
</dbReference>
<dbReference type="InterPro" id="IPR000595">
    <property type="entry name" value="cNMP-bd_dom"/>
</dbReference>
<feature type="region of interest" description="Disordered" evidence="3">
    <location>
        <begin position="1"/>
        <end position="26"/>
    </location>
</feature>
<evidence type="ECO:0000256" key="3">
    <source>
        <dbReference type="SAM" id="MobiDB-lite"/>
    </source>
</evidence>
<evidence type="ECO:0000259" key="6">
    <source>
        <dbReference type="PROSITE" id="PS50212"/>
    </source>
</evidence>
<dbReference type="InterPro" id="IPR029071">
    <property type="entry name" value="Ubiquitin-like_domsf"/>
</dbReference>
<dbReference type="PRINTS" id="PR00103">
    <property type="entry name" value="CAMPKINASE"/>
</dbReference>
<protein>
    <submittedName>
        <fullName evidence="9">cGMP-dependent protein kinase</fullName>
    </submittedName>
</protein>
<feature type="domain" description="Ras-GEF" evidence="4">
    <location>
        <begin position="734"/>
        <end position="1001"/>
    </location>
</feature>
<feature type="compositionally biased region" description="Polar residues" evidence="3">
    <location>
        <begin position="1"/>
        <end position="11"/>
    </location>
</feature>
<dbReference type="InterPro" id="IPR018490">
    <property type="entry name" value="cNMP-bd_dom_sf"/>
</dbReference>
<organism evidence="9">
    <name type="scientific">Echinostoma caproni</name>
    <dbReference type="NCBI Taxonomy" id="27848"/>
    <lineage>
        <taxon>Eukaryota</taxon>
        <taxon>Metazoa</taxon>
        <taxon>Spiralia</taxon>
        <taxon>Lophotrochozoa</taxon>
        <taxon>Platyhelminthes</taxon>
        <taxon>Trematoda</taxon>
        <taxon>Digenea</taxon>
        <taxon>Plagiorchiida</taxon>
        <taxon>Echinostomata</taxon>
        <taxon>Echinostomatoidea</taxon>
        <taxon>Echinostomatidae</taxon>
        <taxon>Echinostoma</taxon>
    </lineage>
</organism>
<dbReference type="InterPro" id="IPR014710">
    <property type="entry name" value="RmlC-like_jellyroll"/>
</dbReference>
<dbReference type="Pfam" id="PF00027">
    <property type="entry name" value="cNMP_binding"/>
    <property type="match status" value="1"/>
</dbReference>
<feature type="domain" description="Cyclic nucleotide-binding" evidence="5">
    <location>
        <begin position="278"/>
        <end position="379"/>
    </location>
</feature>
<keyword evidence="1 2" id="KW-0344">Guanine-nucleotide releasing factor</keyword>
<dbReference type="OrthoDB" id="21144at2759"/>
<dbReference type="GO" id="GO:0007265">
    <property type="term" value="P:Ras protein signal transduction"/>
    <property type="evidence" value="ECO:0007669"/>
    <property type="project" value="TreeGrafter"/>
</dbReference>
<dbReference type="PANTHER" id="PTHR23113">
    <property type="entry name" value="GUANINE NUCLEOTIDE EXCHANGE FACTOR"/>
    <property type="match status" value="1"/>
</dbReference>
<evidence type="ECO:0000259" key="4">
    <source>
        <dbReference type="PROSITE" id="PS50009"/>
    </source>
</evidence>
<dbReference type="PROSITE" id="PS50042">
    <property type="entry name" value="CNMP_BINDING_3"/>
    <property type="match status" value="1"/>
</dbReference>
<sequence length="1003" mass="113818">MMAINSTSRCNTIEPRPLPVSSHDASQNSVNVPHLQLLKHPIFSENCTQVERNTSQSEVAEHEPVGGVSLDKPTQWIIRACQGLWEQIKLEEKQPGERIDYGQQSGSGLIDGLIHACGKSDRLLAVGMCQILLDESAIGLVPTSKVNKEEQGEFQDRDDVFYQCTCPPEQVERDLTDGATVAEDVAATDNCCLASSSAPDEKLNTSTSPAPVKVIAFRTDSLELDDTPQLEDRFQILMDRLYGLASDVVLRRILLKKPSLRNSKELDFVFHELHLVPALSGFSRNVRHELSRCLLYEIHPKAGTTVFNQGDPGTSWYIIHRGSVWVYVKEQGRVCRLSEGDDFGKLALVTGAPRAASIVLAEDNCHFLKVEKDDFDRILRDVEANIIRLKEKDSDVLILERLLDSDGTKSNDTSPSHKIEVGTMGKKMSTTGRLINHSIKAGTVEKVVQHLLDLRLGGMEHQIDTLLDSSKTPLHLCPQLLTNVDQTFEDFILTYTLFTTDETLFDLLMTYAQQTIIIGNFTEFKSPMDASRVNRVLVFLYCWCQCVGLSLFTKADRLREFLQELQVFIDDHFPESIQSQIICRLMEEYHMIRFPLYIEGGRKQHWLTMQLNCTVADIKLEMTTHLSENTDISQYKLVEVSSKGERVVFDDCERGVVLGLSPNSCLFMVEASKVRSLAPLPIQLTVAMNFLEHHELERYRSNQELHHKDMKSGSPMLRRMASTGMSFRALDELTVEEVATILTMASVRVAACIGPKELIEYTLGSKKSDSATAHIRLLISHFSLIHTWTITQVVTCTSVSRRAQLLKKLIKIADRLIDAPFFDQHTCFAIVLGLHSSPVTRLTHTWERVPMRWRRVYFNRLVPLIDPARNHRAARTWIVSTQPPHLPFLALVLKDLRFAEDANQTNYSEQTGAVRLINFDKMRLVAQSLRLWNRAMAGYDWFHPQSGKLKTPLSFDYQSDPVLYQKVQDLSLDHLQLFFENLECIDDIRVLTQLSLRLEPKRC</sequence>
<dbReference type="Pfam" id="PF00617">
    <property type="entry name" value="RasGEF"/>
    <property type="match status" value="1"/>
</dbReference>
<reference evidence="9" key="1">
    <citation type="submission" date="2016-06" db="UniProtKB">
        <authorList>
            <consortium name="WormBaseParasite"/>
        </authorList>
    </citation>
    <scope>IDENTIFICATION</scope>
</reference>
<evidence type="ECO:0000256" key="2">
    <source>
        <dbReference type="PROSITE-ProRule" id="PRU00168"/>
    </source>
</evidence>
<dbReference type="WBParaSite" id="ECPE_0000425401-mRNA-1">
    <property type="protein sequence ID" value="ECPE_0000425401-mRNA-1"/>
    <property type="gene ID" value="ECPE_0000425401"/>
</dbReference>
<evidence type="ECO:0000313" key="8">
    <source>
        <dbReference type="Proteomes" id="UP000272942"/>
    </source>
</evidence>
<dbReference type="Gene3D" id="1.10.840.10">
    <property type="entry name" value="Ras guanine-nucleotide exchange factors catalytic domain"/>
    <property type="match status" value="1"/>
</dbReference>
<dbReference type="SUPFAM" id="SSF51206">
    <property type="entry name" value="cAMP-binding domain-like"/>
    <property type="match status" value="1"/>
</dbReference>
<evidence type="ECO:0000256" key="1">
    <source>
        <dbReference type="ARBA" id="ARBA00022658"/>
    </source>
</evidence>
<dbReference type="AlphaFoldDB" id="A0A183ABB1"/>
<dbReference type="Gene3D" id="2.60.120.10">
    <property type="entry name" value="Jelly Rolls"/>
    <property type="match status" value="1"/>
</dbReference>
<feature type="domain" description="N-terminal Ras-GEF" evidence="6">
    <location>
        <begin position="435"/>
        <end position="590"/>
    </location>
</feature>
<evidence type="ECO:0000313" key="7">
    <source>
        <dbReference type="EMBL" id="VDP72029.1"/>
    </source>
</evidence>
<dbReference type="InterPro" id="IPR000651">
    <property type="entry name" value="Ras-like_Gua-exchang_fac_N"/>
</dbReference>
<evidence type="ECO:0000259" key="5">
    <source>
        <dbReference type="PROSITE" id="PS50042"/>
    </source>
</evidence>
<dbReference type="InterPro" id="IPR036964">
    <property type="entry name" value="RASGEF_cat_dom_sf"/>
</dbReference>
<dbReference type="PROSITE" id="PS50212">
    <property type="entry name" value="RASGEF_NTER"/>
    <property type="match status" value="1"/>
</dbReference>
<keyword evidence="8" id="KW-1185">Reference proteome</keyword>